<dbReference type="PROSITE" id="PS50086">
    <property type="entry name" value="TBC_RABGAP"/>
    <property type="match status" value="1"/>
</dbReference>
<evidence type="ECO:0000313" key="3">
    <source>
        <dbReference type="EMBL" id="AYO41345.1"/>
    </source>
</evidence>
<dbReference type="SMART" id="SM00164">
    <property type="entry name" value="TBC"/>
    <property type="match status" value="1"/>
</dbReference>
<gene>
    <name evidence="3" type="primary">Tbc1d5</name>
    <name evidence="3" type="ORF">DNF11_0395</name>
</gene>
<dbReference type="VEuPathDB" id="FungiDB:DNF11_0395"/>
<dbReference type="Proteomes" id="UP000269793">
    <property type="component" value="Chromosome I"/>
</dbReference>
<dbReference type="Gene3D" id="1.10.8.270">
    <property type="entry name" value="putative rabgap domain of human tbc1 domain family member 14 like domains"/>
    <property type="match status" value="1"/>
</dbReference>
<dbReference type="Pfam" id="PF00566">
    <property type="entry name" value="RabGAP-TBC"/>
    <property type="match status" value="1"/>
</dbReference>
<dbReference type="Gene3D" id="1.10.472.80">
    <property type="entry name" value="Ypt/Rab-GAP domain of gyp1p, domain 3"/>
    <property type="match status" value="1"/>
</dbReference>
<evidence type="ECO:0000259" key="2">
    <source>
        <dbReference type="PROSITE" id="PS50086"/>
    </source>
</evidence>
<dbReference type="OrthoDB" id="27140at2759"/>
<feature type="domain" description="Rab-GAP TBC" evidence="2">
    <location>
        <begin position="83"/>
        <end position="263"/>
    </location>
</feature>
<dbReference type="GO" id="GO:0005096">
    <property type="term" value="F:GTPase activator activity"/>
    <property type="evidence" value="ECO:0007669"/>
    <property type="project" value="UniProtKB-KW"/>
</dbReference>
<organism evidence="3 4">
    <name type="scientific">Malassezia restricta (strain ATCC 96810 / NBRC 103918 / CBS 7877)</name>
    <name type="common">Seborrheic dermatitis infection agent</name>
    <dbReference type="NCBI Taxonomy" id="425264"/>
    <lineage>
        <taxon>Eukaryota</taxon>
        <taxon>Fungi</taxon>
        <taxon>Dikarya</taxon>
        <taxon>Basidiomycota</taxon>
        <taxon>Ustilaginomycotina</taxon>
        <taxon>Malasseziomycetes</taxon>
        <taxon>Malasseziales</taxon>
        <taxon>Malasseziaceae</taxon>
        <taxon>Malassezia</taxon>
    </lineage>
</organism>
<dbReference type="EMBL" id="CP033148">
    <property type="protein sequence ID" value="AYO41345.1"/>
    <property type="molecule type" value="Genomic_DNA"/>
</dbReference>
<dbReference type="PANTHER" id="PTHR22957:SF337">
    <property type="entry name" value="TBC1 DOMAIN FAMILY MEMBER 5"/>
    <property type="match status" value="1"/>
</dbReference>
<keyword evidence="1" id="KW-0343">GTPase activation</keyword>
<keyword evidence="4" id="KW-1185">Reference proteome</keyword>
<reference evidence="3 4" key="1">
    <citation type="submission" date="2018-10" db="EMBL/GenBank/DDBJ databases">
        <title>Complete genome sequence of Malassezia restricta CBS 7877.</title>
        <authorList>
            <person name="Morand S.C."/>
            <person name="Bertignac M."/>
            <person name="Iltis A."/>
            <person name="Kolder I."/>
            <person name="Pirovano W."/>
            <person name="Jourdain R."/>
            <person name="Clavaud C."/>
        </authorList>
    </citation>
    <scope>NUCLEOTIDE SEQUENCE [LARGE SCALE GENOMIC DNA]</scope>
    <source>
        <strain evidence="3 4">CBS 7877</strain>
    </source>
</reference>
<proteinExistence type="predicted"/>
<accession>A0A3G2S078</accession>
<dbReference type="InterPro" id="IPR035969">
    <property type="entry name" value="Rab-GAP_TBC_sf"/>
</dbReference>
<dbReference type="STRING" id="425264.A0A3G2S078"/>
<dbReference type="SUPFAM" id="SSF47923">
    <property type="entry name" value="Ypt/Rab-GAP domain of gyp1p"/>
    <property type="match status" value="2"/>
</dbReference>
<protein>
    <submittedName>
        <fullName evidence="3">TBC1 domain family member 5</fullName>
    </submittedName>
</protein>
<dbReference type="PANTHER" id="PTHR22957">
    <property type="entry name" value="TBC1 DOMAIN FAMILY MEMBER GTPASE-ACTIVATING PROTEIN"/>
    <property type="match status" value="1"/>
</dbReference>
<name>A0A3G2S078_MALR7</name>
<evidence type="ECO:0000313" key="4">
    <source>
        <dbReference type="Proteomes" id="UP000269793"/>
    </source>
</evidence>
<dbReference type="AlphaFoldDB" id="A0A3G2S078"/>
<evidence type="ECO:0000256" key="1">
    <source>
        <dbReference type="ARBA" id="ARBA00022468"/>
    </source>
</evidence>
<sequence>MQRVPLEKERAAWTKYLYPDHTHDLSMFYSVVWRIHLGELRVGESDAWSTTTLLQRRAYRHLCTKYTKAWDEIRRFGDQNDIHPLQDTNKTLWEKHTGMEELHAVIDLDIQRLSVTLTKEDQQCVARILRVWSFTHVHIGYFQGMHELAALLWRIRASESDPVPMDSVLHVLLSPGDIEPDTYFLFSALIQRLAPMYDHTQRAGSPTLIKAILHRVDPSLNSHLQSLQLEWTPILLRWHRLLYMQEFTEATILELWDTLFAIDPTLQLVPYISAAILLSQRDKLVQSEYIDAMQFLMHLPDLNAPRQLVEHAMQLSQTPSASTGAFIARAYEQHPPPEPAESKMESAKHLLRELTAGILTQDGHGQSDWSPRTEDRLYIESSNYTEQHKRAMLSLDSVREFH</sequence>
<dbReference type="InterPro" id="IPR000195">
    <property type="entry name" value="Rab-GAP-TBC_dom"/>
</dbReference>